<dbReference type="RefSeq" id="WP_278219970.1">
    <property type="nucleotide sequence ID" value="NZ_JAKZMO010000003.1"/>
</dbReference>
<dbReference type="EMBL" id="JAKZMO010000003">
    <property type="protein sequence ID" value="MDG5482060.1"/>
    <property type="molecule type" value="Genomic_DNA"/>
</dbReference>
<proteinExistence type="predicted"/>
<organism evidence="3 4">
    <name type="scientific">Mycolicibacterium gadium</name>
    <name type="common">Mycobacterium gadium</name>
    <dbReference type="NCBI Taxonomy" id="1794"/>
    <lineage>
        <taxon>Bacteria</taxon>
        <taxon>Bacillati</taxon>
        <taxon>Actinomycetota</taxon>
        <taxon>Actinomycetes</taxon>
        <taxon>Mycobacteriales</taxon>
        <taxon>Mycobacteriaceae</taxon>
        <taxon>Mycolicibacterium</taxon>
    </lineage>
</organism>
<feature type="signal peptide" evidence="1">
    <location>
        <begin position="1"/>
        <end position="24"/>
    </location>
</feature>
<keyword evidence="1" id="KW-0732">Signal</keyword>
<dbReference type="Pfam" id="PF05305">
    <property type="entry name" value="DUF732"/>
    <property type="match status" value="1"/>
</dbReference>
<protein>
    <submittedName>
        <fullName evidence="3">DUF732 domain-containing protein</fullName>
    </submittedName>
</protein>
<feature type="domain" description="DUF732" evidence="2">
    <location>
        <begin position="38"/>
        <end position="107"/>
    </location>
</feature>
<accession>A0ABT6GKY1</accession>
<gene>
    <name evidence="3" type="ORF">MNO81_04540</name>
</gene>
<keyword evidence="4" id="KW-1185">Reference proteome</keyword>
<evidence type="ECO:0000313" key="4">
    <source>
        <dbReference type="Proteomes" id="UP001154266"/>
    </source>
</evidence>
<name>A0ABT6GKY1_MYCGU</name>
<dbReference type="InterPro" id="IPR007969">
    <property type="entry name" value="DUF732"/>
</dbReference>
<reference evidence="3" key="1">
    <citation type="journal article" date="2023" name="Environ. Microbiol.">
        <title>The 2-methylpropene degradation pathway in Mycobacteriaceae family strains.</title>
        <authorList>
            <person name="Helbich S."/>
            <person name="Barrantes I."/>
            <person name="Dos Anjos Borges L.G."/>
            <person name="Pieper D.H."/>
            <person name="Vainshtein Y."/>
            <person name="Sohn K."/>
            <person name="Engesser K.H."/>
        </authorList>
    </citation>
    <scope>NUCLEOTIDE SEQUENCE</scope>
    <source>
        <strain evidence="3">IBE100</strain>
    </source>
</reference>
<sequence length="113" mass="11381">MPTFRHLTAAVAAAAAAASSLGIAALVGAGMAGATTTDDMFVSVLTDEGIQPPSTEEAVSLAYDVCVMFDQGQSLYDAVGSVSDTTDLVQEDSAFFVGAAVATYCPEHEAALG</sequence>
<evidence type="ECO:0000313" key="3">
    <source>
        <dbReference type="EMBL" id="MDG5482060.1"/>
    </source>
</evidence>
<evidence type="ECO:0000256" key="1">
    <source>
        <dbReference type="SAM" id="SignalP"/>
    </source>
</evidence>
<evidence type="ECO:0000259" key="2">
    <source>
        <dbReference type="Pfam" id="PF05305"/>
    </source>
</evidence>
<feature type="chain" id="PRO_5046076271" evidence="1">
    <location>
        <begin position="25"/>
        <end position="113"/>
    </location>
</feature>
<dbReference type="Proteomes" id="UP001154266">
    <property type="component" value="Unassembled WGS sequence"/>
</dbReference>
<comment type="caution">
    <text evidence="3">The sequence shown here is derived from an EMBL/GenBank/DDBJ whole genome shotgun (WGS) entry which is preliminary data.</text>
</comment>